<proteinExistence type="predicted"/>
<protein>
    <submittedName>
        <fullName evidence="2">GIY-YIG catalytic domain protein</fullName>
    </submittedName>
</protein>
<dbReference type="Proteomes" id="UP000189883">
    <property type="component" value="Chromosome"/>
</dbReference>
<sequence>MKLNKNWNFVQKYSNEVLMDGIFNLKKQDFQDFPNIKNSNAGNYLISNKNVDFYIGESKNLEKRIKQQSKENTSTFYKNYKKIYKQNLLKISDFRVQVINTNIGRKEIEEFGIVNLKTTLNKFQLEKRSSFKIQKNGFWNEVQENFNEIILEAENQIFKEKFNFWFDCDVKIVSGLYIVKNKKEELIYIGESSNINERFLTHSSRTYFSALRRHIGTEILNYELIETNGRKRLFTDKQDLEVTKFLKNCNALFFPIYFGRYEIEEFLIKKHRPFLNRKDNKNE</sequence>
<dbReference type="SUPFAM" id="SSF82771">
    <property type="entry name" value="GIY-YIG endonuclease"/>
    <property type="match status" value="1"/>
</dbReference>
<dbReference type="InterPro" id="IPR049311">
    <property type="entry name" value="GIY_YIG_cat"/>
</dbReference>
<dbReference type="AlphaFoldDB" id="A0A1S7DPX1"/>
<reference evidence="2 3" key="1">
    <citation type="submission" date="2015-06" db="EMBL/GenBank/DDBJ databases">
        <title>R. anatipestifer strain HXb2 is the most virulent strain so far, and the genome sequence would help us uncover the pathogenesis.</title>
        <authorList>
            <person name="Hu Q."/>
            <person name="Qi J."/>
            <person name="Bo H."/>
            <person name="Liu G."/>
            <person name="Tao M."/>
            <person name="Ding Y."/>
            <person name="Xue Y."/>
        </authorList>
    </citation>
    <scope>NUCLEOTIDE SEQUENCE [LARGE SCALE GENOMIC DNA]</scope>
    <source>
        <strain evidence="2 3">HXb2</strain>
    </source>
</reference>
<dbReference type="EMBL" id="CP011859">
    <property type="protein sequence ID" value="AQY21166.1"/>
    <property type="molecule type" value="Genomic_DNA"/>
</dbReference>
<name>A0A1S7DPX1_RIEAN</name>
<feature type="domain" description="GIY-YIG" evidence="1">
    <location>
        <begin position="172"/>
        <end position="277"/>
    </location>
</feature>
<gene>
    <name evidence="2" type="ORF">AB406_0202</name>
</gene>
<evidence type="ECO:0000313" key="3">
    <source>
        <dbReference type="Proteomes" id="UP000189883"/>
    </source>
</evidence>
<dbReference type="InterPro" id="IPR035901">
    <property type="entry name" value="GIY-YIG_endonuc_sf"/>
</dbReference>
<organism evidence="2 3">
    <name type="scientific">Riemerella anatipestifer</name>
    <name type="common">Moraxella anatipestifer</name>
    <dbReference type="NCBI Taxonomy" id="34085"/>
    <lineage>
        <taxon>Bacteria</taxon>
        <taxon>Pseudomonadati</taxon>
        <taxon>Bacteroidota</taxon>
        <taxon>Flavobacteriia</taxon>
        <taxon>Flavobacteriales</taxon>
        <taxon>Weeksellaceae</taxon>
        <taxon>Riemerella</taxon>
    </lineage>
</organism>
<accession>A0A1S7DPX1</accession>
<evidence type="ECO:0000259" key="1">
    <source>
        <dbReference type="PROSITE" id="PS50164"/>
    </source>
</evidence>
<evidence type="ECO:0000313" key="2">
    <source>
        <dbReference type="EMBL" id="AQY21166.1"/>
    </source>
</evidence>
<dbReference type="Pfam" id="PF20815">
    <property type="entry name" value="GIY_YIG_2"/>
    <property type="match status" value="1"/>
</dbReference>
<dbReference type="Gene3D" id="3.40.1440.10">
    <property type="entry name" value="GIY-YIG endonuclease"/>
    <property type="match status" value="1"/>
</dbReference>
<dbReference type="InterPro" id="IPR000305">
    <property type="entry name" value="GIY-YIG_endonuc"/>
</dbReference>
<dbReference type="RefSeq" id="WP_038694049.1">
    <property type="nucleotide sequence ID" value="NZ_CP011859.1"/>
</dbReference>
<dbReference type="PROSITE" id="PS50164">
    <property type="entry name" value="GIY_YIG"/>
    <property type="match status" value="1"/>
</dbReference>